<accession>C1FFF2</accession>
<keyword evidence="1" id="KW-1133">Transmembrane helix</keyword>
<feature type="transmembrane region" description="Helical" evidence="1">
    <location>
        <begin position="20"/>
        <end position="45"/>
    </location>
</feature>
<sequence length="118" mass="12024">MQVPGRPPASGPLANPGVRAVGGVVATFAGAFGGLAAITALATGVSRKIVVSRLRANGQVCYLCEGRKFVTCRTCAGDKAIEWQPLANPGMRRLCACPTCGGKTGLQKCNNCVGLGYA</sequence>
<dbReference type="AlphaFoldDB" id="C1FFF2"/>
<dbReference type="OMA" id="KKTAPPC"/>
<keyword evidence="1" id="KW-0472">Membrane</keyword>
<dbReference type="RefSeq" id="XP_002508101.1">
    <property type="nucleotide sequence ID" value="XM_002508055.1"/>
</dbReference>
<gene>
    <name evidence="2" type="ORF">MICPUN_60495</name>
</gene>
<evidence type="ECO:0000313" key="2">
    <source>
        <dbReference type="EMBL" id="ACO69359.1"/>
    </source>
</evidence>
<dbReference type="OrthoDB" id="524655at2759"/>
<dbReference type="EMBL" id="CP001575">
    <property type="protein sequence ID" value="ACO69359.1"/>
    <property type="molecule type" value="Genomic_DNA"/>
</dbReference>
<dbReference type="Proteomes" id="UP000002009">
    <property type="component" value="Chromosome 8"/>
</dbReference>
<dbReference type="KEGG" id="mis:MICPUN_60495"/>
<reference evidence="2 3" key="1">
    <citation type="journal article" date="2009" name="Science">
        <title>Green evolution and dynamic adaptations revealed by genomes of the marine picoeukaryotes Micromonas.</title>
        <authorList>
            <person name="Worden A.Z."/>
            <person name="Lee J.H."/>
            <person name="Mock T."/>
            <person name="Rouze P."/>
            <person name="Simmons M.P."/>
            <person name="Aerts A.L."/>
            <person name="Allen A.E."/>
            <person name="Cuvelier M.L."/>
            <person name="Derelle E."/>
            <person name="Everett M.V."/>
            <person name="Foulon E."/>
            <person name="Grimwood J."/>
            <person name="Gundlach H."/>
            <person name="Henrissat B."/>
            <person name="Napoli C."/>
            <person name="McDonald S.M."/>
            <person name="Parker M.S."/>
            <person name="Rombauts S."/>
            <person name="Salamov A."/>
            <person name="Von Dassow P."/>
            <person name="Badger J.H."/>
            <person name="Coutinho P.M."/>
            <person name="Demir E."/>
            <person name="Dubchak I."/>
            <person name="Gentemann C."/>
            <person name="Eikrem W."/>
            <person name="Gready J.E."/>
            <person name="John U."/>
            <person name="Lanier W."/>
            <person name="Lindquist E.A."/>
            <person name="Lucas S."/>
            <person name="Mayer K.F."/>
            <person name="Moreau H."/>
            <person name="Not F."/>
            <person name="Otillar R."/>
            <person name="Panaud O."/>
            <person name="Pangilinan J."/>
            <person name="Paulsen I."/>
            <person name="Piegu B."/>
            <person name="Poliakov A."/>
            <person name="Robbens S."/>
            <person name="Schmutz J."/>
            <person name="Toulza E."/>
            <person name="Wyss T."/>
            <person name="Zelensky A."/>
            <person name="Zhou K."/>
            <person name="Armbrust E.V."/>
            <person name="Bhattacharya D."/>
            <person name="Goodenough U.W."/>
            <person name="Van de Peer Y."/>
            <person name="Grigoriev I.V."/>
        </authorList>
    </citation>
    <scope>NUCLEOTIDE SEQUENCE [LARGE SCALE GENOMIC DNA]</scope>
    <source>
        <strain evidence="3">RCC299 / NOUM17</strain>
    </source>
</reference>
<name>C1FFF2_MICCC</name>
<dbReference type="GeneID" id="8245453"/>
<evidence type="ECO:0000256" key="1">
    <source>
        <dbReference type="SAM" id="Phobius"/>
    </source>
</evidence>
<dbReference type="FunCoup" id="C1FFF2">
    <property type="interactions" value="31"/>
</dbReference>
<keyword evidence="1" id="KW-0812">Transmembrane</keyword>
<dbReference type="eggNOG" id="ENOG502S1IB">
    <property type="taxonomic scope" value="Eukaryota"/>
</dbReference>
<evidence type="ECO:0000313" key="3">
    <source>
        <dbReference type="Proteomes" id="UP000002009"/>
    </source>
</evidence>
<keyword evidence="3" id="KW-1185">Reference proteome</keyword>
<organism evidence="2 3">
    <name type="scientific">Micromonas commoda (strain RCC299 / NOUM17 / CCMP2709)</name>
    <name type="common">Picoplanktonic green alga</name>
    <dbReference type="NCBI Taxonomy" id="296587"/>
    <lineage>
        <taxon>Eukaryota</taxon>
        <taxon>Viridiplantae</taxon>
        <taxon>Chlorophyta</taxon>
        <taxon>Mamiellophyceae</taxon>
        <taxon>Mamiellales</taxon>
        <taxon>Mamiellaceae</taxon>
        <taxon>Micromonas</taxon>
    </lineage>
</organism>
<dbReference type="InParanoid" id="C1FFF2"/>
<proteinExistence type="predicted"/>
<protein>
    <submittedName>
        <fullName evidence="2">Uncharacterized protein</fullName>
    </submittedName>
</protein>